<dbReference type="KEGG" id="lpav:PLANPX_5405"/>
<sequence length="486" mass="53558">MPRQSNFPSLRLFLSLTIGVAAIWIVAAGMGVSVVGSFSQPRSTESLCIAIDGEPLLDRYVISNGGSRRLPYKTLAGEEVPRNRELANPVILVGNNRPLPWTEGPINWGNRILWCEDHLRWFVVRDAAVDGRAYLVGYNRESKLPSQYLSRAGFQFTPPDKEDYFEVGPRFYHSTGLVTGRKLSGLSFSNQYSGLDIGGATPTPNIYLFDGDDLLEIKLQALSTEKIAAIPRPLALTMAGVPASRAQAGEAKQAAAGQEADEDFQAIQAPRNPRLVIRTTERVVLLNPSNGEQVEYRLPADLHGAAVNVYPVTNERLVVERLENTPTATIRHLTWLSPASEVLRTEEVTTNRREETTPFAAAIILCLAAPLLLLYAPSMVWFAPLGWVEVHPGSTFGEALQEITVGSWQVSLGLFVLSTVLAVFVYRWQRENNRPRPVAWAVAAFLLGVPGFIAYLILYGRPSVARARTRKIATTEPKLLGIEIFA</sequence>
<feature type="transmembrane region" description="Helical" evidence="1">
    <location>
        <begin position="438"/>
        <end position="458"/>
    </location>
</feature>
<keyword evidence="3" id="KW-1185">Reference proteome</keyword>
<dbReference type="Proteomes" id="UP000326837">
    <property type="component" value="Chromosome"/>
</dbReference>
<evidence type="ECO:0000313" key="2">
    <source>
        <dbReference type="EMBL" id="BBO35793.1"/>
    </source>
</evidence>
<dbReference type="AlphaFoldDB" id="A0A5K7XMG4"/>
<evidence type="ECO:0000313" key="3">
    <source>
        <dbReference type="Proteomes" id="UP000326837"/>
    </source>
</evidence>
<feature type="transmembrane region" description="Helical" evidence="1">
    <location>
        <begin position="12"/>
        <end position="35"/>
    </location>
</feature>
<organism evidence="2 3">
    <name type="scientific">Lacipirellula parvula</name>
    <dbReference type="NCBI Taxonomy" id="2650471"/>
    <lineage>
        <taxon>Bacteria</taxon>
        <taxon>Pseudomonadati</taxon>
        <taxon>Planctomycetota</taxon>
        <taxon>Planctomycetia</taxon>
        <taxon>Pirellulales</taxon>
        <taxon>Lacipirellulaceae</taxon>
        <taxon>Lacipirellula</taxon>
    </lineage>
</organism>
<evidence type="ECO:0000256" key="1">
    <source>
        <dbReference type="SAM" id="Phobius"/>
    </source>
</evidence>
<gene>
    <name evidence="2" type="ORF">PLANPX_5405</name>
</gene>
<accession>A0A5K7XMG4</accession>
<name>A0A5K7XMG4_9BACT</name>
<feature type="transmembrane region" description="Helical" evidence="1">
    <location>
        <begin position="403"/>
        <end position="426"/>
    </location>
</feature>
<reference evidence="3" key="1">
    <citation type="submission" date="2019-10" db="EMBL/GenBank/DDBJ databases">
        <title>Lacipirellula parvula gen. nov., sp. nov., representing a lineage of planctomycetes widespread in freshwater anoxic habitats, and description of the family Lacipirellulaceae.</title>
        <authorList>
            <person name="Dedysh S.N."/>
            <person name="Kulichevskaya I.S."/>
            <person name="Beletsky A.V."/>
            <person name="Rakitin A.L."/>
            <person name="Mardanov A.V."/>
            <person name="Ivanova A.A."/>
            <person name="Saltykova V.X."/>
            <person name="Rijpstra W.I.C."/>
            <person name="Sinninghe Damste J.S."/>
            <person name="Ravin N.V."/>
        </authorList>
    </citation>
    <scope>NUCLEOTIDE SEQUENCE [LARGE SCALE GENOMIC DNA]</scope>
    <source>
        <strain evidence="3">PX69</strain>
    </source>
</reference>
<dbReference type="EMBL" id="AP021861">
    <property type="protein sequence ID" value="BBO35793.1"/>
    <property type="molecule type" value="Genomic_DNA"/>
</dbReference>
<keyword evidence="1" id="KW-1133">Transmembrane helix</keyword>
<keyword evidence="1" id="KW-0472">Membrane</keyword>
<protein>
    <submittedName>
        <fullName evidence="2">Uncharacterized protein</fullName>
    </submittedName>
</protein>
<feature type="transmembrane region" description="Helical" evidence="1">
    <location>
        <begin position="359"/>
        <end position="383"/>
    </location>
</feature>
<proteinExistence type="predicted"/>
<dbReference type="RefSeq" id="WP_152101090.1">
    <property type="nucleotide sequence ID" value="NZ_AP021861.1"/>
</dbReference>
<keyword evidence="1" id="KW-0812">Transmembrane</keyword>